<evidence type="ECO:0000256" key="1">
    <source>
        <dbReference type="SAM" id="MobiDB-lite"/>
    </source>
</evidence>
<evidence type="ECO:0000313" key="2">
    <source>
        <dbReference type="EMBL" id="OQD83927.1"/>
    </source>
</evidence>
<protein>
    <recommendedName>
        <fullName evidence="4">Enoyl reductase (ER) domain-containing protein</fullName>
    </recommendedName>
</protein>
<feature type="region of interest" description="Disordered" evidence="1">
    <location>
        <begin position="647"/>
        <end position="687"/>
    </location>
</feature>
<name>A0A1V6Q4I8_9EURO</name>
<comment type="caution">
    <text evidence="2">The sequence shown here is derived from an EMBL/GenBank/DDBJ whole genome shotgun (WGS) entry which is preliminary data.</text>
</comment>
<feature type="region of interest" description="Disordered" evidence="1">
    <location>
        <begin position="290"/>
        <end position="362"/>
    </location>
</feature>
<dbReference type="InterPro" id="IPR011032">
    <property type="entry name" value="GroES-like_sf"/>
</dbReference>
<accession>A0A1V6Q4I8</accession>
<dbReference type="Gene3D" id="3.90.180.10">
    <property type="entry name" value="Medium-chain alcohol dehydrogenases, catalytic domain"/>
    <property type="match status" value="1"/>
</dbReference>
<keyword evidence="3" id="KW-1185">Reference proteome</keyword>
<dbReference type="PANTHER" id="PTHR43482:SF1">
    <property type="entry name" value="PROTEIN AST1-RELATED"/>
    <property type="match status" value="1"/>
</dbReference>
<proteinExistence type="predicted"/>
<dbReference type="EMBL" id="MDYN01000014">
    <property type="protein sequence ID" value="OQD83927.1"/>
    <property type="molecule type" value="Genomic_DNA"/>
</dbReference>
<dbReference type="Proteomes" id="UP000191672">
    <property type="component" value="Unassembled WGS sequence"/>
</dbReference>
<dbReference type="SUPFAM" id="SSF50129">
    <property type="entry name" value="GroES-like"/>
    <property type="match status" value="1"/>
</dbReference>
<dbReference type="Gene3D" id="3.40.50.720">
    <property type="entry name" value="NAD(P)-binding Rossmann-like Domain"/>
    <property type="match status" value="1"/>
</dbReference>
<dbReference type="AlphaFoldDB" id="A0A1V6Q4I8"/>
<feature type="compositionally biased region" description="Polar residues" evidence="1">
    <location>
        <begin position="647"/>
        <end position="665"/>
    </location>
</feature>
<reference evidence="3" key="1">
    <citation type="journal article" date="2017" name="Nat. Microbiol.">
        <title>Global analysis of biosynthetic gene clusters reveals vast potential of secondary metabolite production in Penicillium species.</title>
        <authorList>
            <person name="Nielsen J.C."/>
            <person name="Grijseels S."/>
            <person name="Prigent S."/>
            <person name="Ji B."/>
            <person name="Dainat J."/>
            <person name="Nielsen K.F."/>
            <person name="Frisvad J.C."/>
            <person name="Workman M."/>
            <person name="Nielsen J."/>
        </authorList>
    </citation>
    <scope>NUCLEOTIDE SEQUENCE [LARGE SCALE GENOMIC DNA]</scope>
    <source>
        <strain evidence="3">IBT 31811</strain>
    </source>
</reference>
<dbReference type="STRING" id="416450.A0A1V6Q4I8"/>
<evidence type="ECO:0000313" key="3">
    <source>
        <dbReference type="Proteomes" id="UP000191672"/>
    </source>
</evidence>
<feature type="region of interest" description="Disordered" evidence="1">
    <location>
        <begin position="1"/>
        <end position="35"/>
    </location>
</feature>
<dbReference type="InterPro" id="IPR052585">
    <property type="entry name" value="Lipid_raft_assoc_Zn_ADH"/>
</dbReference>
<dbReference type="PANTHER" id="PTHR43482">
    <property type="entry name" value="PROTEIN AST1-RELATED"/>
    <property type="match status" value="1"/>
</dbReference>
<feature type="compositionally biased region" description="Polar residues" evidence="1">
    <location>
        <begin position="353"/>
        <end position="362"/>
    </location>
</feature>
<organism evidence="2 3">
    <name type="scientific">Penicillium antarcticum</name>
    <dbReference type="NCBI Taxonomy" id="416450"/>
    <lineage>
        <taxon>Eukaryota</taxon>
        <taxon>Fungi</taxon>
        <taxon>Dikarya</taxon>
        <taxon>Ascomycota</taxon>
        <taxon>Pezizomycotina</taxon>
        <taxon>Eurotiomycetes</taxon>
        <taxon>Eurotiomycetidae</taxon>
        <taxon>Eurotiales</taxon>
        <taxon>Aspergillaceae</taxon>
        <taxon>Penicillium</taxon>
    </lineage>
</organism>
<feature type="compositionally biased region" description="Gly residues" evidence="1">
    <location>
        <begin position="297"/>
        <end position="311"/>
    </location>
</feature>
<feature type="region of interest" description="Disordered" evidence="1">
    <location>
        <begin position="47"/>
        <end position="66"/>
    </location>
</feature>
<sequence length="687" mass="73060">MHEQARDSISLHPDIPPDLSPAKRTSTAMPNDNPIAPLTMRALYYTPEGTTNDLPDSLQGDGKSLDETKTTIRKQGSGLVLDRSFSTPQPSPHQYLLKVQTAAFCHDEIRLASALNPHKTTPQIPLHSLCGTVISTPAKDDDRDGGPRFRIGDTVFGLLSYTRDGGAADYAVACEMELALKPGNITTAEAAALALPALTAWKALFRYAGLDPDVPGGLDEDGDAGGIGTGRWTWHESRRNTLASDPAYGFGKYTGHGSGVRAGNAVGGDGRNEFHGSIFNNNFDQRRSLGNDLASGGASGSASGGGTGGENGRWVWQWNRRGTILAGNGGKNDHPMSPASSSASGAGSGRVGGTQTSNPDMQRRNTLQNLASSNARRGSLFSLINGHRESQSNANQNGNGNERRNSLLNLVNGSRNNQPRGSIAGSISDSISGSINATRKHRDPSIRILVTNARDSEVGRIAVQLLRAETLFPATVRPWICVTCTKAEEGIITQEWDVDGVIVIPHLPLPAECDIGGTFKRQRWPPVDIVLDCTGGEVFRQAHAPRVIKNNGAVMTVVEARSADQPLHRAERDVLGHRKRGIKTRFVPPNPDGEAMARIVNLVENNLVRGKEDTVVDLDGAMDLLAGKAAGTAGSRKGRMMVVRLNAGSSGKTPVGQTPMRSPSVRTPVGRKRSSGKSPSGQIPADL</sequence>
<gene>
    <name evidence="2" type="ORF">PENANT_c014G06218</name>
</gene>
<evidence type="ECO:0008006" key="4">
    <source>
        <dbReference type="Google" id="ProtNLM"/>
    </source>
</evidence>